<feature type="compositionally biased region" description="Low complexity" evidence="1">
    <location>
        <begin position="1"/>
        <end position="26"/>
    </location>
</feature>
<sequence length="179" mass="18941">MSEEPASTAVSDADADSDTGGVDSGSPARDIDALRTVASYQFGAEAGTTLFPADESFEIRRSTGGRPRQVHTDDARLVSYGVDGRFTLGIAGGRRLLEIPAPANRVVVGDDSEPFVREGKNVFAKFVSEVDPEIRPGDEVLVVHERGELLAVGRAELSADGMADFDSGMAVKVREGVDD</sequence>
<dbReference type="InterPro" id="IPR004521">
    <property type="entry name" value="Uncharacterised_CHP00451"/>
</dbReference>
<dbReference type="NCBIfam" id="TIGR00451">
    <property type="entry name" value="unchar_dom_2"/>
    <property type="match status" value="1"/>
</dbReference>
<dbReference type="PROSITE" id="PS50890">
    <property type="entry name" value="PUA"/>
    <property type="match status" value="1"/>
</dbReference>
<feature type="region of interest" description="Disordered" evidence="1">
    <location>
        <begin position="1"/>
        <end position="30"/>
    </location>
</feature>
<dbReference type="AlphaFoldDB" id="A0ABD6D4G2"/>
<proteinExistence type="predicted"/>
<gene>
    <name evidence="3" type="ORF">ACFSBW_04415</name>
</gene>
<dbReference type="SMART" id="SM00359">
    <property type="entry name" value="PUA"/>
    <property type="match status" value="1"/>
</dbReference>
<evidence type="ECO:0000256" key="1">
    <source>
        <dbReference type="SAM" id="MobiDB-lite"/>
    </source>
</evidence>
<dbReference type="InterPro" id="IPR038250">
    <property type="entry name" value="TGT_C2_sf"/>
</dbReference>
<dbReference type="InterPro" id="IPR002478">
    <property type="entry name" value="PUA"/>
</dbReference>
<evidence type="ECO:0000313" key="4">
    <source>
        <dbReference type="Proteomes" id="UP001597052"/>
    </source>
</evidence>
<accession>A0ABD6D4G2</accession>
<dbReference type="SUPFAM" id="SSF88802">
    <property type="entry name" value="Pre-PUA domain"/>
    <property type="match status" value="1"/>
</dbReference>
<dbReference type="Pfam" id="PF01472">
    <property type="entry name" value="PUA"/>
    <property type="match status" value="1"/>
</dbReference>
<dbReference type="InterPro" id="IPR015947">
    <property type="entry name" value="PUA-like_sf"/>
</dbReference>
<dbReference type="CDD" id="cd21149">
    <property type="entry name" value="PUA_archaeosine_TGT"/>
    <property type="match status" value="1"/>
</dbReference>
<dbReference type="Proteomes" id="UP001597052">
    <property type="component" value="Unassembled WGS sequence"/>
</dbReference>
<dbReference type="SUPFAM" id="SSF88697">
    <property type="entry name" value="PUA domain-like"/>
    <property type="match status" value="1"/>
</dbReference>
<dbReference type="Gene3D" id="2.30.130.10">
    <property type="entry name" value="PUA domain"/>
    <property type="match status" value="1"/>
</dbReference>
<feature type="domain" description="PUA" evidence="2">
    <location>
        <begin position="104"/>
        <end position="178"/>
    </location>
</feature>
<dbReference type="RefSeq" id="WP_256394806.1">
    <property type="nucleotide sequence ID" value="NZ_JANHDJ010000001.1"/>
</dbReference>
<keyword evidence="4" id="KW-1185">Reference proteome</keyword>
<evidence type="ECO:0000313" key="3">
    <source>
        <dbReference type="EMBL" id="MFD1641119.1"/>
    </source>
</evidence>
<comment type="caution">
    <text evidence="3">The sequence shown here is derived from an EMBL/GenBank/DDBJ whole genome shotgun (WGS) entry which is preliminary data.</text>
</comment>
<dbReference type="Gene3D" id="3.10.450.90">
    <property type="entry name" value="ArcTGT, C2 domain"/>
    <property type="match status" value="1"/>
</dbReference>
<dbReference type="InterPro" id="IPR036974">
    <property type="entry name" value="PUA_sf"/>
</dbReference>
<organism evidence="3 4">
    <name type="scientific">Halohasta litorea</name>
    <dbReference type="NCBI Taxonomy" id="869891"/>
    <lineage>
        <taxon>Archaea</taxon>
        <taxon>Methanobacteriati</taxon>
        <taxon>Methanobacteriota</taxon>
        <taxon>Stenosarchaea group</taxon>
        <taxon>Halobacteria</taxon>
        <taxon>Halobacteriales</taxon>
        <taxon>Haloferacaceae</taxon>
        <taxon>Halohasta</taxon>
    </lineage>
</organism>
<reference evidence="3 4" key="1">
    <citation type="journal article" date="2019" name="Int. J. Syst. Evol. Microbiol.">
        <title>The Global Catalogue of Microorganisms (GCM) 10K type strain sequencing project: providing services to taxonomists for standard genome sequencing and annotation.</title>
        <authorList>
            <consortium name="The Broad Institute Genomics Platform"/>
            <consortium name="The Broad Institute Genome Sequencing Center for Infectious Disease"/>
            <person name="Wu L."/>
            <person name="Ma J."/>
        </authorList>
    </citation>
    <scope>NUCLEOTIDE SEQUENCE [LARGE SCALE GENOMIC DNA]</scope>
    <source>
        <strain evidence="3 4">CGMCC 1.10593</strain>
    </source>
</reference>
<dbReference type="Pfam" id="PF14810">
    <property type="entry name" value="TGT_C2"/>
    <property type="match status" value="1"/>
</dbReference>
<dbReference type="InterPro" id="IPR029402">
    <property type="entry name" value="TGT_C2"/>
</dbReference>
<protein>
    <submittedName>
        <fullName evidence="3">PUA domain-containing protein</fullName>
    </submittedName>
</protein>
<evidence type="ECO:0000259" key="2">
    <source>
        <dbReference type="SMART" id="SM00359"/>
    </source>
</evidence>
<dbReference type="EMBL" id="JBHUDM010000001">
    <property type="protein sequence ID" value="MFD1641119.1"/>
    <property type="molecule type" value="Genomic_DNA"/>
</dbReference>
<name>A0ABD6D4G2_9EURY</name>